<dbReference type="InterPro" id="IPR037066">
    <property type="entry name" value="Plug_dom_sf"/>
</dbReference>
<sequence>MAIKGKQYLLSIILFSFFSFTISAQVKNEKQSLIAIFEAIQNQYNYQFNYAEDSIENVYIIPPKKELTLEDVLRYLERNTPFSFTIISDNIILVKQKEGFVICGYIKDIETQSVLTSATIQSNTSSTVSDNNGFFQLLVKSESELISIKYLGFKTVTKLASVFNKEVCLDTYLYPNFQLLSEVIISNYMISGINKLSDGSFEIDFSNFEILPGVVDADVLQSVQAFPGIQSINETVSNINIRGGTHDQNLILWDGIKMYQSGHFFGLISMYNPQITDKVSLQKNGSNVIYTDGVSGTIAMKTDNEINSKFRASLGGNFIDANAFADVPISEKSSIQFAARKSISDFLKTPTYTNFFERISQNTEVDNNTNNSVNSDKEFDFYDTSLRWLYQISDKDVLRVNFINVSNELIFNENAIINSNQESRESSLKQNSIAGAVFYNRVWNDKFQTSIEVYETDYKLKAINANILDEQRFLQENSVSESSLKLTSNYRITEQLNLLSGLHFVETEVTNLDDVDNPLYRLKISEVVRLYSAFSQIGFVSKNRNTAFNIGTRFNYLDKFKKSILEPRFSFNQKFLNDFRFEILGEFKHQYTSQVVNFQNDFLGIEKRRWQLSNKEEIPVITSKQLSTGISFSKKGWLLSLEGYYKMVDGITSQSQGFQNQYRFSNVSGSYDVKGIDFLFRKGIGSFSGWLSYSFMDNTYKFNSLDEPSFPSNYNITHALTLGTAYTKNRFKVSAGFNWHSGKPTTEPIIGNEIVNNEVNFGAANNQSLEDYLRLDISAIYDLKFCHHVNATIGLSVWNVLDKENIINSFYSVQDQNLLKTNQQSLAITPNAFIRVYF</sequence>
<dbReference type="GO" id="GO:0009279">
    <property type="term" value="C:cell outer membrane"/>
    <property type="evidence" value="ECO:0007669"/>
    <property type="project" value="UniProtKB-SubCell"/>
</dbReference>
<dbReference type="SUPFAM" id="SSF56935">
    <property type="entry name" value="Porins"/>
    <property type="match status" value="1"/>
</dbReference>
<keyword evidence="6" id="KW-0675">Receptor</keyword>
<comment type="caution">
    <text evidence="6">The sequence shown here is derived from an EMBL/GenBank/DDBJ whole genome shotgun (WGS) entry which is preliminary data.</text>
</comment>
<dbReference type="InterPro" id="IPR032508">
    <property type="entry name" value="FecR_C"/>
</dbReference>
<dbReference type="AlphaFoldDB" id="A0A8J2TMI8"/>
<evidence type="ECO:0000256" key="2">
    <source>
        <dbReference type="ARBA" id="ARBA00023136"/>
    </source>
</evidence>
<dbReference type="InterPro" id="IPR008969">
    <property type="entry name" value="CarboxyPept-like_regulatory"/>
</dbReference>
<evidence type="ECO:0000256" key="1">
    <source>
        <dbReference type="ARBA" id="ARBA00004442"/>
    </source>
</evidence>
<dbReference type="InterPro" id="IPR012910">
    <property type="entry name" value="Plug_dom"/>
</dbReference>
<gene>
    <name evidence="6" type="ORF">GCM10011531_05980</name>
</gene>
<feature type="domain" description="Protein FecR C-terminal" evidence="5">
    <location>
        <begin position="30"/>
        <end position="92"/>
    </location>
</feature>
<evidence type="ECO:0000259" key="5">
    <source>
        <dbReference type="Pfam" id="PF16344"/>
    </source>
</evidence>
<evidence type="ECO:0000259" key="4">
    <source>
        <dbReference type="Pfam" id="PF07715"/>
    </source>
</evidence>
<evidence type="ECO:0000313" key="7">
    <source>
        <dbReference type="Proteomes" id="UP000598120"/>
    </source>
</evidence>
<proteinExistence type="predicted"/>
<protein>
    <submittedName>
        <fullName evidence="6">TonB-dependent receptor</fullName>
    </submittedName>
</protein>
<evidence type="ECO:0000313" key="6">
    <source>
        <dbReference type="EMBL" id="GFZ79084.1"/>
    </source>
</evidence>
<dbReference type="SUPFAM" id="SSF49464">
    <property type="entry name" value="Carboxypeptidase regulatory domain-like"/>
    <property type="match status" value="1"/>
</dbReference>
<feature type="domain" description="TonB-dependent receptor plug" evidence="4">
    <location>
        <begin position="218"/>
        <end position="295"/>
    </location>
</feature>
<name>A0A8J2TMI8_9FLAO</name>
<keyword evidence="2" id="KW-0472">Membrane</keyword>
<dbReference type="Pfam" id="PF16344">
    <property type="entry name" value="FecR_C"/>
    <property type="match status" value="1"/>
</dbReference>
<dbReference type="EMBL" id="BMIC01000001">
    <property type="protein sequence ID" value="GFZ79084.1"/>
    <property type="molecule type" value="Genomic_DNA"/>
</dbReference>
<accession>A0A8J2TMI8</accession>
<dbReference type="Pfam" id="PF07715">
    <property type="entry name" value="Plug"/>
    <property type="match status" value="1"/>
</dbReference>
<evidence type="ECO:0000256" key="3">
    <source>
        <dbReference type="ARBA" id="ARBA00023237"/>
    </source>
</evidence>
<organism evidence="6 7">
    <name type="scientific">Aquaticitalea lipolytica</name>
    <dbReference type="NCBI Taxonomy" id="1247562"/>
    <lineage>
        <taxon>Bacteria</taxon>
        <taxon>Pseudomonadati</taxon>
        <taxon>Bacteroidota</taxon>
        <taxon>Flavobacteriia</taxon>
        <taxon>Flavobacteriales</taxon>
        <taxon>Flavobacteriaceae</taxon>
        <taxon>Aquaticitalea</taxon>
    </lineage>
</organism>
<keyword evidence="3" id="KW-0998">Cell outer membrane</keyword>
<dbReference type="Gene3D" id="2.170.130.10">
    <property type="entry name" value="TonB-dependent receptor, plug domain"/>
    <property type="match status" value="1"/>
</dbReference>
<dbReference type="Proteomes" id="UP000598120">
    <property type="component" value="Unassembled WGS sequence"/>
</dbReference>
<dbReference type="Gene3D" id="3.55.50.30">
    <property type="match status" value="1"/>
</dbReference>
<dbReference type="Gene3D" id="2.40.170.20">
    <property type="entry name" value="TonB-dependent receptor, beta-barrel domain"/>
    <property type="match status" value="1"/>
</dbReference>
<keyword evidence="7" id="KW-1185">Reference proteome</keyword>
<dbReference type="InterPro" id="IPR036942">
    <property type="entry name" value="Beta-barrel_TonB_sf"/>
</dbReference>
<comment type="subcellular location">
    <subcellularLocation>
        <location evidence="1">Cell outer membrane</location>
    </subcellularLocation>
</comment>
<reference evidence="6 7" key="1">
    <citation type="journal article" date="2014" name="Int. J. Syst. Evol. Microbiol.">
        <title>Complete genome sequence of Corynebacterium casei LMG S-19264T (=DSM 44701T), isolated from a smear-ripened cheese.</title>
        <authorList>
            <consortium name="US DOE Joint Genome Institute (JGI-PGF)"/>
            <person name="Walter F."/>
            <person name="Albersmeier A."/>
            <person name="Kalinowski J."/>
            <person name="Ruckert C."/>
        </authorList>
    </citation>
    <scope>NUCLEOTIDE SEQUENCE [LARGE SCALE GENOMIC DNA]</scope>
    <source>
        <strain evidence="6 7">CGMCC 1.15295</strain>
    </source>
</reference>